<evidence type="ECO:0000256" key="2">
    <source>
        <dbReference type="ARBA" id="ARBA00023242"/>
    </source>
</evidence>
<dbReference type="AlphaFoldDB" id="A0A2G8KEY0"/>
<dbReference type="SUPFAM" id="SSF158639">
    <property type="entry name" value="ENT-like"/>
    <property type="match status" value="1"/>
</dbReference>
<feature type="region of interest" description="Disordered" evidence="3">
    <location>
        <begin position="213"/>
        <end position="245"/>
    </location>
</feature>
<feature type="domain" description="ENT" evidence="4">
    <location>
        <begin position="13"/>
        <end position="97"/>
    </location>
</feature>
<evidence type="ECO:0000256" key="1">
    <source>
        <dbReference type="ARBA" id="ARBA00004123"/>
    </source>
</evidence>
<dbReference type="EMBL" id="MRZV01000638">
    <property type="protein sequence ID" value="PIK46530.1"/>
    <property type="molecule type" value="Genomic_DNA"/>
</dbReference>
<feature type="region of interest" description="Disordered" evidence="3">
    <location>
        <begin position="123"/>
        <end position="178"/>
    </location>
</feature>
<dbReference type="PROSITE" id="PS51138">
    <property type="entry name" value="ENT"/>
    <property type="match status" value="1"/>
</dbReference>
<dbReference type="PANTHER" id="PTHR16500:SF3">
    <property type="entry name" value="BRCA2-INTERACTING TRANSCRIPTIONAL REPRESSOR EMSY"/>
    <property type="match status" value="1"/>
</dbReference>
<dbReference type="Gene3D" id="1.10.1240.40">
    <property type="entry name" value="ENT domain"/>
    <property type="match status" value="1"/>
</dbReference>
<proteinExistence type="predicted"/>
<keyword evidence="2" id="KW-0539">Nucleus</keyword>
<dbReference type="GO" id="GO:0005654">
    <property type="term" value="C:nucleoplasm"/>
    <property type="evidence" value="ECO:0007669"/>
    <property type="project" value="TreeGrafter"/>
</dbReference>
<feature type="compositionally biased region" description="Low complexity" evidence="3">
    <location>
        <begin position="417"/>
        <end position="442"/>
    </location>
</feature>
<dbReference type="OrthoDB" id="10035579at2759"/>
<accession>A0A2G8KEY0</accession>
<feature type="compositionally biased region" description="Low complexity" evidence="3">
    <location>
        <begin position="745"/>
        <end position="762"/>
    </location>
</feature>
<feature type="compositionally biased region" description="Basic residues" evidence="3">
    <location>
        <begin position="353"/>
        <end position="364"/>
    </location>
</feature>
<dbReference type="Proteomes" id="UP000230750">
    <property type="component" value="Unassembled WGS sequence"/>
</dbReference>
<dbReference type="PANTHER" id="PTHR16500">
    <property type="entry name" value="BRCA2-INTERACTING TRANSCRIPTIONAL REPRESSOR EMSY"/>
    <property type="match status" value="1"/>
</dbReference>
<feature type="compositionally biased region" description="Polar residues" evidence="3">
    <location>
        <begin position="587"/>
        <end position="596"/>
    </location>
</feature>
<reference evidence="5 6" key="1">
    <citation type="journal article" date="2017" name="PLoS Biol.">
        <title>The sea cucumber genome provides insights into morphological evolution and visceral regeneration.</title>
        <authorList>
            <person name="Zhang X."/>
            <person name="Sun L."/>
            <person name="Yuan J."/>
            <person name="Sun Y."/>
            <person name="Gao Y."/>
            <person name="Zhang L."/>
            <person name="Li S."/>
            <person name="Dai H."/>
            <person name="Hamel J.F."/>
            <person name="Liu C."/>
            <person name="Yu Y."/>
            <person name="Liu S."/>
            <person name="Lin W."/>
            <person name="Guo K."/>
            <person name="Jin S."/>
            <person name="Xu P."/>
            <person name="Storey K.B."/>
            <person name="Huan P."/>
            <person name="Zhang T."/>
            <person name="Zhou Y."/>
            <person name="Zhang J."/>
            <person name="Lin C."/>
            <person name="Li X."/>
            <person name="Xing L."/>
            <person name="Huo D."/>
            <person name="Sun M."/>
            <person name="Wang L."/>
            <person name="Mercier A."/>
            <person name="Li F."/>
            <person name="Yang H."/>
            <person name="Xiang J."/>
        </authorList>
    </citation>
    <scope>NUCLEOTIDE SEQUENCE [LARGE SCALE GENOMIC DNA]</scope>
    <source>
        <strain evidence="5">Shaxun</strain>
        <tissue evidence="5">Muscle</tissue>
    </source>
</reference>
<organism evidence="5 6">
    <name type="scientific">Stichopus japonicus</name>
    <name type="common">Sea cucumber</name>
    <dbReference type="NCBI Taxonomy" id="307972"/>
    <lineage>
        <taxon>Eukaryota</taxon>
        <taxon>Metazoa</taxon>
        <taxon>Echinodermata</taxon>
        <taxon>Eleutherozoa</taxon>
        <taxon>Echinozoa</taxon>
        <taxon>Holothuroidea</taxon>
        <taxon>Aspidochirotacea</taxon>
        <taxon>Aspidochirotida</taxon>
        <taxon>Stichopodidae</taxon>
        <taxon>Apostichopus</taxon>
    </lineage>
</organism>
<keyword evidence="6" id="KW-1185">Reference proteome</keyword>
<feature type="compositionally biased region" description="Polar residues" evidence="3">
    <location>
        <begin position="846"/>
        <end position="872"/>
    </location>
</feature>
<comment type="caution">
    <text evidence="5">The sequence shown here is derived from an EMBL/GenBank/DDBJ whole genome shotgun (WGS) entry which is preliminary data.</text>
</comment>
<feature type="compositionally biased region" description="Low complexity" evidence="3">
    <location>
        <begin position="909"/>
        <end position="918"/>
    </location>
</feature>
<feature type="compositionally biased region" description="Polar residues" evidence="3">
    <location>
        <begin position="804"/>
        <end position="826"/>
    </location>
</feature>
<feature type="compositionally biased region" description="Polar residues" evidence="3">
    <location>
        <begin position="675"/>
        <end position="694"/>
    </location>
</feature>
<feature type="compositionally biased region" description="Polar residues" evidence="3">
    <location>
        <begin position="723"/>
        <end position="732"/>
    </location>
</feature>
<dbReference type="InterPro" id="IPR033482">
    <property type="entry name" value="EMSY"/>
</dbReference>
<dbReference type="SMART" id="SM01191">
    <property type="entry name" value="ENT"/>
    <property type="match status" value="1"/>
</dbReference>
<feature type="region of interest" description="Disordered" evidence="3">
    <location>
        <begin position="565"/>
        <end position="959"/>
    </location>
</feature>
<feature type="compositionally biased region" description="Low complexity" evidence="3">
    <location>
        <begin position="141"/>
        <end position="151"/>
    </location>
</feature>
<feature type="compositionally biased region" description="Basic and acidic residues" evidence="3">
    <location>
        <begin position="1085"/>
        <end position="1100"/>
    </location>
</feature>
<dbReference type="Pfam" id="PF03735">
    <property type="entry name" value="ENT"/>
    <property type="match status" value="1"/>
</dbReference>
<evidence type="ECO:0000313" key="6">
    <source>
        <dbReference type="Proteomes" id="UP000230750"/>
    </source>
</evidence>
<dbReference type="STRING" id="307972.A0A2G8KEY0"/>
<dbReference type="InterPro" id="IPR005491">
    <property type="entry name" value="ENT_dom"/>
</dbReference>
<evidence type="ECO:0000259" key="4">
    <source>
        <dbReference type="PROSITE" id="PS51138"/>
    </source>
</evidence>
<dbReference type="InterPro" id="IPR036142">
    <property type="entry name" value="ENT_dom-like_sf"/>
</dbReference>
<evidence type="ECO:0000313" key="5">
    <source>
        <dbReference type="EMBL" id="PIK46530.1"/>
    </source>
</evidence>
<evidence type="ECO:0000256" key="3">
    <source>
        <dbReference type="SAM" id="MobiDB-lite"/>
    </source>
</evidence>
<feature type="region of interest" description="Disordered" evidence="3">
    <location>
        <begin position="1073"/>
        <end position="1100"/>
    </location>
</feature>
<gene>
    <name evidence="5" type="ORF">BSL78_16594</name>
</gene>
<name>A0A2G8KEY0_STIJA</name>
<feature type="compositionally biased region" description="Basic and acidic residues" evidence="3">
    <location>
        <begin position="152"/>
        <end position="177"/>
    </location>
</feature>
<feature type="compositionally biased region" description="Polar residues" evidence="3">
    <location>
        <begin position="656"/>
        <end position="668"/>
    </location>
</feature>
<protein>
    <recommendedName>
        <fullName evidence="4">ENT domain-containing protein</fullName>
    </recommendedName>
</protein>
<feature type="region of interest" description="Disordered" evidence="3">
    <location>
        <begin position="328"/>
        <end position="489"/>
    </location>
</feature>
<feature type="compositionally biased region" description="Low complexity" evidence="3">
    <location>
        <begin position="365"/>
        <end position="384"/>
    </location>
</feature>
<comment type="subcellular location">
    <subcellularLocation>
        <location evidence="1">Nucleus</location>
    </subcellularLocation>
</comment>
<dbReference type="GO" id="GO:0006355">
    <property type="term" value="P:regulation of DNA-templated transcription"/>
    <property type="evidence" value="ECO:0007669"/>
    <property type="project" value="InterPro"/>
</dbReference>
<feature type="compositionally biased region" description="Polar residues" evidence="3">
    <location>
        <begin position="448"/>
        <end position="480"/>
    </location>
</feature>
<sequence length="1100" mass="115299">MLPINESMSHVECQKVLRRLELEAYCGLVSAFRAQGELTPEKRELLKSVQQILSISTERHKAEVRRAFNDETLTNICETLNDSNASLEWAIEGRRLVPLIPRLVPQTVYLEIANRAASEAQALNRSAQLAEQSKKEDETHSIPNSSSSPTGSEEKKDKADEEHIILPRGTKLPDKSIMDNPNLEELFKTKEPPTTNKSAYQGLMFVSRAMGKSRKNVTSSGPTPVGAHPQHGPVAESPYGGSVYKAPKVSQPEILPSSGQKGLFQPSVTAQTGFAHPYSAAPPGGKYGPPPVAMHMPSKPHFLHTALTGSSEFAKFLPYGQTSKEKDIHPVLSHPQPGKEAPKKHTPAIVKKSSSKHRKRHSSKHGTQSTSGGSSHTSGKSKTTVAPSIGEPAKMSSSSKKDKHIGFEHPQASKSTSPVVSAGGSGKGPSKSSSSTSPGAGSIFKVTTVGSSTHTNRMTTSPSDYSNIFSSPYKPSTSTPHIVKPNPKAPQKAVVQKASGHQYISGKPNVIVVQKSQLTSKTGQLPRTISGIVVPRPQADHQDPVTGHHVPGGRARQIIPTTVPSSEVNPLKNWASGYQPGGANGKKGSTTSSGQVTGHAALLKTSPSSMSYLPPGVSKVQKTSSVGKPSYLMGGMSGPRGNASQQPGGFSGQKGLGNSSPQLGSVSGQKGLGNSGPQLGGSSAQKGPGNSSPQLGGVSGQKGLGNSSPQLGGISGQKGKTIGNPSPSSSELNVPKGYFGQSSHLLPGGNSSPSASSSLKSGDNPGQKRVPDQSSHVVGGPDRESAFKPDATQSVEGGTPLKGGSQTTSSMVIVKQKSSTAKSLSVVTEEVKGQGSSNNPKEDDSTTGVGVSSDYGKSSRSQGKTVMSSQSSEKQKEDTSIAELSTASAARALLDMGSQHPVKGEPTKPTKTTDLPTTSVAMVTPVSKSENKLESGSTQPGAKVGIKSQSSKKLGKGESPLVTIEDQGVVSERIALTPSDVSEFVDQFEEFLEREGLVMPEKTGAASKESLVDGPVVEKTEIRPKIGGIQRKKTKEDADKKEKAISTAKQTKAIEDKRDQIKNVKVITTVGSESIPSSGTLMSKRPVESIHRPEAHVKGK</sequence>